<reference evidence="3 4" key="1">
    <citation type="submission" date="2023-01" db="EMBL/GenBank/DDBJ databases">
        <title>Novel diversity within Roseofilum (Cyanobacteria; Desertifilaceae) from marine benthic mats with descriptions of four novel species.</title>
        <authorList>
            <person name="Wang Y."/>
            <person name="Berthold D.E."/>
            <person name="Hu J."/>
            <person name="Lefler F.W."/>
            <person name="Laughinghouse H.D. IV."/>
        </authorList>
    </citation>
    <scope>NUCLEOTIDE SEQUENCE [LARGE SCALE GENOMIC DNA]</scope>
    <source>
        <strain evidence="3 4">BLCC-M143</strain>
    </source>
</reference>
<dbReference type="PANTHER" id="PTHR30298">
    <property type="entry name" value="H REPEAT-ASSOCIATED PREDICTED TRANSPOSASE"/>
    <property type="match status" value="1"/>
</dbReference>
<gene>
    <name evidence="3" type="ORF">PMH09_17420</name>
</gene>
<dbReference type="InterPro" id="IPR032806">
    <property type="entry name" value="YbfD_N"/>
</dbReference>
<dbReference type="InterPro" id="IPR047647">
    <property type="entry name" value="ISAs1_transpos"/>
</dbReference>
<protein>
    <submittedName>
        <fullName evidence="3">ISAs1 family transposase</fullName>
    </submittedName>
</protein>
<evidence type="ECO:0000313" key="3">
    <source>
        <dbReference type="EMBL" id="MDJ1184971.1"/>
    </source>
</evidence>
<dbReference type="Pfam" id="PF01609">
    <property type="entry name" value="DDE_Tnp_1"/>
    <property type="match status" value="1"/>
</dbReference>
<dbReference type="InterPro" id="IPR051698">
    <property type="entry name" value="Transposase_11-like"/>
</dbReference>
<evidence type="ECO:0000313" key="4">
    <source>
        <dbReference type="Proteomes" id="UP001232992"/>
    </source>
</evidence>
<dbReference type="RefSeq" id="WP_283759624.1">
    <property type="nucleotide sequence ID" value="NZ_JAQOSQ010000023.1"/>
</dbReference>
<name>A0ABT7C2R5_9CYAN</name>
<keyword evidence="4" id="KW-1185">Reference proteome</keyword>
<accession>A0ABT7C2R5</accession>
<dbReference type="Proteomes" id="UP001232992">
    <property type="component" value="Unassembled WGS sequence"/>
</dbReference>
<dbReference type="InterPro" id="IPR002559">
    <property type="entry name" value="Transposase_11"/>
</dbReference>
<dbReference type="EMBL" id="JAQOSQ010000023">
    <property type="protein sequence ID" value="MDJ1184971.1"/>
    <property type="molecule type" value="Genomic_DNA"/>
</dbReference>
<feature type="domain" description="H repeat-associated protein N-terminal" evidence="2">
    <location>
        <begin position="12"/>
        <end position="99"/>
    </location>
</feature>
<dbReference type="NCBIfam" id="NF033564">
    <property type="entry name" value="transpos_ISAs1"/>
    <property type="match status" value="1"/>
</dbReference>
<dbReference type="Pfam" id="PF13808">
    <property type="entry name" value="DDE_Tnp_1_assoc"/>
    <property type="match status" value="1"/>
</dbReference>
<evidence type="ECO:0000259" key="1">
    <source>
        <dbReference type="Pfam" id="PF01609"/>
    </source>
</evidence>
<proteinExistence type="predicted"/>
<feature type="domain" description="Transposase IS4-like" evidence="1">
    <location>
        <begin position="108"/>
        <end position="347"/>
    </location>
</feature>
<comment type="caution">
    <text evidence="3">The sequence shown here is derived from an EMBL/GenBank/DDBJ whole genome shotgun (WGS) entry which is preliminary data.</text>
</comment>
<dbReference type="PANTHER" id="PTHR30298:SF0">
    <property type="entry name" value="PROTEIN YBFL-RELATED"/>
    <property type="match status" value="1"/>
</dbReference>
<organism evidence="3 4">
    <name type="scientific">Roseofilum casamattae BLCC-M143</name>
    <dbReference type="NCBI Taxonomy" id="3022442"/>
    <lineage>
        <taxon>Bacteria</taxon>
        <taxon>Bacillati</taxon>
        <taxon>Cyanobacteriota</taxon>
        <taxon>Cyanophyceae</taxon>
        <taxon>Desertifilales</taxon>
        <taxon>Desertifilaceae</taxon>
        <taxon>Roseofilum</taxon>
        <taxon>Roseofilum casamattae</taxon>
    </lineage>
</organism>
<sequence length="378" mass="42709">MPLTQEKPPSLLEHFQELEDPRAVHLIEHQLLDIIALTICAVICGAESWVEIELYGKAKEEWLKSFLQLPNGIPSHDTIARLFAALNPEALSSCFLSWVRSIGQLREGEIVAIDGKTLRHSYDSGGKKGAIHMVSAWACQNRLVLAQVKVNEKSNEISAIPELLKVLDLNGCLVTIDAMGTQTAIAEQIIEQGGDYVLSLKGNQGNLHQDVVQLFDWVEQINFQDIPHEFHRTIDGGHGRIEIRRHWLLESVEHLVDAERWVGLKRVGMVESQRRIRGKPVAIERRYYLVSLDGGVERFAKAVRSHWGIENQVHWVLDMAFNEDACRIRKDHAPENFALVRHLALNLLRQDSSTKAGIKAKRLKAGWDHHFLVSLLAS</sequence>
<evidence type="ECO:0000259" key="2">
    <source>
        <dbReference type="Pfam" id="PF13808"/>
    </source>
</evidence>